<keyword evidence="2" id="KW-1185">Reference proteome</keyword>
<accession>A0AAE0E602</accession>
<gene>
    <name evidence="1" type="ORF">Dsin_016708</name>
</gene>
<evidence type="ECO:0000313" key="1">
    <source>
        <dbReference type="EMBL" id="KAK3212002.1"/>
    </source>
</evidence>
<dbReference type="Proteomes" id="UP001281410">
    <property type="component" value="Unassembled WGS sequence"/>
</dbReference>
<reference evidence="1" key="1">
    <citation type="journal article" date="2023" name="Plant J.">
        <title>Genome sequences and population genomics provide insights into the demographic history, inbreeding, and mutation load of two 'living fossil' tree species of Dipteronia.</title>
        <authorList>
            <person name="Feng Y."/>
            <person name="Comes H.P."/>
            <person name="Chen J."/>
            <person name="Zhu S."/>
            <person name="Lu R."/>
            <person name="Zhang X."/>
            <person name="Li P."/>
            <person name="Qiu J."/>
            <person name="Olsen K.M."/>
            <person name="Qiu Y."/>
        </authorList>
    </citation>
    <scope>NUCLEOTIDE SEQUENCE</scope>
    <source>
        <strain evidence="1">NBL</strain>
    </source>
</reference>
<name>A0AAE0E602_9ROSI</name>
<protein>
    <submittedName>
        <fullName evidence="1">Uncharacterized protein</fullName>
    </submittedName>
</protein>
<dbReference type="AlphaFoldDB" id="A0AAE0E602"/>
<sequence length="67" mass="7791">MSSGVFTVDRLRRTPANASSSAKFFRCPKGAFTYGSAFYVSPKWFRLYRYEFAGFLTRLDQQRFIMG</sequence>
<organism evidence="1 2">
    <name type="scientific">Dipteronia sinensis</name>
    <dbReference type="NCBI Taxonomy" id="43782"/>
    <lineage>
        <taxon>Eukaryota</taxon>
        <taxon>Viridiplantae</taxon>
        <taxon>Streptophyta</taxon>
        <taxon>Embryophyta</taxon>
        <taxon>Tracheophyta</taxon>
        <taxon>Spermatophyta</taxon>
        <taxon>Magnoliopsida</taxon>
        <taxon>eudicotyledons</taxon>
        <taxon>Gunneridae</taxon>
        <taxon>Pentapetalae</taxon>
        <taxon>rosids</taxon>
        <taxon>malvids</taxon>
        <taxon>Sapindales</taxon>
        <taxon>Sapindaceae</taxon>
        <taxon>Hippocastanoideae</taxon>
        <taxon>Acereae</taxon>
        <taxon>Dipteronia</taxon>
    </lineage>
</organism>
<dbReference type="EMBL" id="JANJYJ010000005">
    <property type="protein sequence ID" value="KAK3212002.1"/>
    <property type="molecule type" value="Genomic_DNA"/>
</dbReference>
<proteinExistence type="predicted"/>
<evidence type="ECO:0000313" key="2">
    <source>
        <dbReference type="Proteomes" id="UP001281410"/>
    </source>
</evidence>
<comment type="caution">
    <text evidence="1">The sequence shown here is derived from an EMBL/GenBank/DDBJ whole genome shotgun (WGS) entry which is preliminary data.</text>
</comment>